<evidence type="ECO:0000256" key="1">
    <source>
        <dbReference type="SAM" id="MobiDB-lite"/>
    </source>
</evidence>
<organism evidence="2 3">
    <name type="scientific">Sphaerosporella brunnea</name>
    <dbReference type="NCBI Taxonomy" id="1250544"/>
    <lineage>
        <taxon>Eukaryota</taxon>
        <taxon>Fungi</taxon>
        <taxon>Dikarya</taxon>
        <taxon>Ascomycota</taxon>
        <taxon>Pezizomycotina</taxon>
        <taxon>Pezizomycetes</taxon>
        <taxon>Pezizales</taxon>
        <taxon>Pyronemataceae</taxon>
        <taxon>Sphaerosporella</taxon>
    </lineage>
</organism>
<protein>
    <submittedName>
        <fullName evidence="2">Uncharacterized protein</fullName>
    </submittedName>
</protein>
<gene>
    <name evidence="2" type="ORF">FN846DRAFT_986682</name>
</gene>
<dbReference type="Proteomes" id="UP000326924">
    <property type="component" value="Unassembled WGS sequence"/>
</dbReference>
<comment type="caution">
    <text evidence="2">The sequence shown here is derived from an EMBL/GenBank/DDBJ whole genome shotgun (WGS) entry which is preliminary data.</text>
</comment>
<sequence length="269" mass="29575">MSPPQFRLHSEATQQQAGINRTQSALLRFRTGAPEFHVDTLRGYYMLLSLSKRPHGSCGYRYTGVADLGSEAKYLIGFKPSSETFATLSFTVPPRFAVPGVEDSSFDIKITPGTSITNEHVDAGLDMIVVLFKPEPVERVAAAAREGAWYSQWARRFAAGNQEEDGADTGGRRSPQEEDGADTGGRRSPRRCTIRTLPPSAACAVDSRWMETRRVYAPRELLVPGRAHVCAERAYCDAGQDGAAVVEVASKQERGLKKHDCFPPRSGRR</sequence>
<evidence type="ECO:0000313" key="3">
    <source>
        <dbReference type="Proteomes" id="UP000326924"/>
    </source>
</evidence>
<proteinExistence type="predicted"/>
<dbReference type="InParanoid" id="A0A5J5F9P2"/>
<name>A0A5J5F9P2_9PEZI</name>
<feature type="region of interest" description="Disordered" evidence="1">
    <location>
        <begin position="162"/>
        <end position="193"/>
    </location>
</feature>
<evidence type="ECO:0000313" key="2">
    <source>
        <dbReference type="EMBL" id="KAA8913675.1"/>
    </source>
</evidence>
<dbReference type="EMBL" id="VXIS01000013">
    <property type="protein sequence ID" value="KAA8913675.1"/>
    <property type="molecule type" value="Genomic_DNA"/>
</dbReference>
<accession>A0A5J5F9P2</accession>
<dbReference type="AlphaFoldDB" id="A0A5J5F9P2"/>
<keyword evidence="3" id="KW-1185">Reference proteome</keyword>
<reference evidence="2 3" key="1">
    <citation type="submission" date="2019-09" db="EMBL/GenBank/DDBJ databases">
        <title>Draft genome of the ectomycorrhizal ascomycete Sphaerosporella brunnea.</title>
        <authorList>
            <consortium name="DOE Joint Genome Institute"/>
            <person name="Benucci G.M."/>
            <person name="Marozzi G."/>
            <person name="Antonielli L."/>
            <person name="Sanchez S."/>
            <person name="Marco P."/>
            <person name="Wang X."/>
            <person name="Falini L.B."/>
            <person name="Barry K."/>
            <person name="Haridas S."/>
            <person name="Lipzen A."/>
            <person name="Labutti K."/>
            <person name="Grigoriev I.V."/>
            <person name="Murat C."/>
            <person name="Martin F."/>
            <person name="Albertini E."/>
            <person name="Donnini D."/>
            <person name="Bonito G."/>
        </authorList>
    </citation>
    <scope>NUCLEOTIDE SEQUENCE [LARGE SCALE GENOMIC DNA]</scope>
    <source>
        <strain evidence="2 3">Sb_GMNB300</strain>
    </source>
</reference>